<evidence type="ECO:0000256" key="10">
    <source>
        <dbReference type="ARBA" id="ARBA00023315"/>
    </source>
</evidence>
<evidence type="ECO:0000256" key="11">
    <source>
        <dbReference type="ARBA" id="ARBA00031691"/>
    </source>
</evidence>
<keyword evidence="7" id="KW-0808">Transferase</keyword>
<dbReference type="Proteomes" id="UP000703269">
    <property type="component" value="Unassembled WGS sequence"/>
</dbReference>
<evidence type="ECO:0000313" key="16">
    <source>
        <dbReference type="EMBL" id="GJE84911.1"/>
    </source>
</evidence>
<dbReference type="AlphaFoldDB" id="A0A9P3L7C3"/>
<evidence type="ECO:0000256" key="3">
    <source>
        <dbReference type="ARBA" id="ARBA00005029"/>
    </source>
</evidence>
<dbReference type="Pfam" id="PF00155">
    <property type="entry name" value="Aminotran_1_2"/>
    <property type="match status" value="1"/>
</dbReference>
<dbReference type="InterPro" id="IPR001917">
    <property type="entry name" value="Aminotrans_II_pyridoxalP_BS"/>
</dbReference>
<comment type="cofactor">
    <cofactor evidence="1">
        <name>pyridoxal 5'-phosphate</name>
        <dbReference type="ChEBI" id="CHEBI:597326"/>
    </cofactor>
</comment>
<protein>
    <recommendedName>
        <fullName evidence="6">5-aminolevulinate synthase, mitochondrial</fullName>
        <ecNumber evidence="5">2.3.1.37</ecNumber>
    </recommendedName>
    <alternativeName>
        <fullName evidence="11">5-aminolevulinic acid synthase</fullName>
    </alternativeName>
    <alternativeName>
        <fullName evidence="12">Delta-ALA synthase</fullName>
    </alternativeName>
    <alternativeName>
        <fullName evidence="13">Delta-aminolevulinate synthase</fullName>
    </alternativeName>
</protein>
<dbReference type="NCBIfam" id="TIGR01821">
    <property type="entry name" value="5aminolev_synth"/>
    <property type="match status" value="1"/>
</dbReference>
<dbReference type="PROSITE" id="PS00599">
    <property type="entry name" value="AA_TRANSFER_CLASS_2"/>
    <property type="match status" value="1"/>
</dbReference>
<evidence type="ECO:0000259" key="15">
    <source>
        <dbReference type="Pfam" id="PF00155"/>
    </source>
</evidence>
<dbReference type="GO" id="GO:0005739">
    <property type="term" value="C:mitochondrion"/>
    <property type="evidence" value="ECO:0007669"/>
    <property type="project" value="TreeGrafter"/>
</dbReference>
<dbReference type="EC" id="2.3.1.37" evidence="5"/>
<dbReference type="InterPro" id="IPR015421">
    <property type="entry name" value="PyrdxlP-dep_Trfase_major"/>
</dbReference>
<dbReference type="GO" id="GO:0030170">
    <property type="term" value="F:pyridoxal phosphate binding"/>
    <property type="evidence" value="ECO:0007669"/>
    <property type="project" value="InterPro"/>
</dbReference>
<keyword evidence="8" id="KW-0663">Pyridoxal phosphate</keyword>
<dbReference type="Gene3D" id="3.90.1150.10">
    <property type="entry name" value="Aspartate Aminotransferase, domain 1"/>
    <property type="match status" value="1"/>
</dbReference>
<dbReference type="InterPro" id="IPR050087">
    <property type="entry name" value="AON_synthase_class-II"/>
</dbReference>
<dbReference type="SUPFAM" id="SSF53383">
    <property type="entry name" value="PLP-dependent transferases"/>
    <property type="match status" value="1"/>
</dbReference>
<evidence type="ECO:0000256" key="8">
    <source>
        <dbReference type="ARBA" id="ARBA00022898"/>
    </source>
</evidence>
<feature type="domain" description="Aminotransferase class I/classII large" evidence="15">
    <location>
        <begin position="199"/>
        <end position="557"/>
    </location>
</feature>
<evidence type="ECO:0000256" key="9">
    <source>
        <dbReference type="ARBA" id="ARBA00023133"/>
    </source>
</evidence>
<evidence type="ECO:0000256" key="4">
    <source>
        <dbReference type="ARBA" id="ARBA00008392"/>
    </source>
</evidence>
<comment type="function">
    <text evidence="2">Catalyzes the synthesis of 5-aminolevulinate (ALA) from succinyl-CoA and glycine, the first and rate-limiting step in heme biosynthesis.</text>
</comment>
<evidence type="ECO:0000256" key="6">
    <source>
        <dbReference type="ARBA" id="ARBA00019560"/>
    </source>
</evidence>
<keyword evidence="10" id="KW-0012">Acyltransferase</keyword>
<keyword evidence="17" id="KW-1185">Reference proteome</keyword>
<accession>A0A9P3L7C3</accession>
<evidence type="ECO:0000256" key="14">
    <source>
        <dbReference type="ARBA" id="ARBA00047654"/>
    </source>
</evidence>
<name>A0A9P3L7C3_9APHY</name>
<comment type="caution">
    <text evidence="16">The sequence shown here is derived from an EMBL/GenBank/DDBJ whole genome shotgun (WGS) entry which is preliminary data.</text>
</comment>
<dbReference type="InterPro" id="IPR015422">
    <property type="entry name" value="PyrdxlP-dep_Trfase_small"/>
</dbReference>
<keyword evidence="9" id="KW-0350">Heme biosynthesis</keyword>
<evidence type="ECO:0000313" key="17">
    <source>
        <dbReference type="Proteomes" id="UP000703269"/>
    </source>
</evidence>
<proteinExistence type="inferred from homology"/>
<dbReference type="InterPro" id="IPR015424">
    <property type="entry name" value="PyrdxlP-dep_Trfase"/>
</dbReference>
<reference evidence="16 17" key="1">
    <citation type="submission" date="2021-08" db="EMBL/GenBank/DDBJ databases">
        <title>Draft Genome Sequence of Phanerochaete sordida strain YK-624.</title>
        <authorList>
            <person name="Mori T."/>
            <person name="Dohra H."/>
            <person name="Suzuki T."/>
            <person name="Kawagishi H."/>
            <person name="Hirai H."/>
        </authorList>
    </citation>
    <scope>NUCLEOTIDE SEQUENCE [LARGE SCALE GENOMIC DNA]</scope>
    <source>
        <strain evidence="16 17">YK-624</strain>
    </source>
</reference>
<comment type="pathway">
    <text evidence="3">Porphyrin-containing compound metabolism; protoporphyrin-IX biosynthesis; 5-aminolevulinate from glycine: step 1/1.</text>
</comment>
<sequence length="668" mass="71701">MERLGNLAKFKSSCPFLARTKSSTLRTLCTKASPRYPSLSKLTVKATGCPVMGPALQMRSGQLVAGYASVAGSADVSKIHQHKGVDTSSADIAMCPHASKALAAARMAEDLAKAKSKADKEASSKASTSKANAGCPFHTASAESARKAAAPGGFDYERFYVEELEKKHQDASYRYFNNINRKADKFPIAHTGNAKDEVEVWCANDYLGMGNNPVVLETMHRTLDTYGHGAGGTRNIAGNTGMHLALEEELAQLHRKPAALVFSSCYVANDATLTTLGSKLPGCVYFSDVMNHASMIVGMKHSGAKRVIFKHNDLEDLEAKLASYPKETPKIIAFESVYSMCGTIGPIAEICDLAERYGALTFLDEVHAVGLYGPHGAGVAEHLDWEAQKAQGMNPEPIKGSVMDRIDIITGTLGKAYGAVGGYIAGSTDMVDMVRSYASGFIFTTSLPPANMAGARASISYQRHFLGDRQLKQINVRDLKSRFESLDIPVIPGPSHIVPVLVGDPALTRKASDTLLAKHNVYVQAINYPTVARGEERLRFTVTPGHTVEQIARLATAVDTTFKELGIKRTSDWKALGGHANVGMPDAEPVEPIWSDKQIGLANGTAPKTLRTGQKRIVDQKAVQVVREKFNDLLGPYSEPSKAPVVNPLPLDLPSASLHVPSPVAASA</sequence>
<dbReference type="GO" id="GO:0003870">
    <property type="term" value="F:5-aminolevulinate synthase activity"/>
    <property type="evidence" value="ECO:0007669"/>
    <property type="project" value="UniProtKB-EC"/>
</dbReference>
<organism evidence="16 17">
    <name type="scientific">Phanerochaete sordida</name>
    <dbReference type="NCBI Taxonomy" id="48140"/>
    <lineage>
        <taxon>Eukaryota</taxon>
        <taxon>Fungi</taxon>
        <taxon>Dikarya</taxon>
        <taxon>Basidiomycota</taxon>
        <taxon>Agaricomycotina</taxon>
        <taxon>Agaricomycetes</taxon>
        <taxon>Polyporales</taxon>
        <taxon>Phanerochaetaceae</taxon>
        <taxon>Phanerochaete</taxon>
    </lineage>
</organism>
<gene>
    <name evidence="16" type="ORF">PsYK624_009870</name>
</gene>
<evidence type="ECO:0000256" key="5">
    <source>
        <dbReference type="ARBA" id="ARBA00013257"/>
    </source>
</evidence>
<dbReference type="PANTHER" id="PTHR13693">
    <property type="entry name" value="CLASS II AMINOTRANSFERASE/8-AMINO-7-OXONONANOATE SYNTHASE"/>
    <property type="match status" value="1"/>
</dbReference>
<dbReference type="Gene3D" id="3.40.640.10">
    <property type="entry name" value="Type I PLP-dependent aspartate aminotransferase-like (Major domain)"/>
    <property type="match status" value="1"/>
</dbReference>
<comment type="catalytic activity">
    <reaction evidence="14">
        <text>succinyl-CoA + glycine + H(+) = 5-aminolevulinate + CO2 + CoA</text>
        <dbReference type="Rhea" id="RHEA:12921"/>
        <dbReference type="ChEBI" id="CHEBI:15378"/>
        <dbReference type="ChEBI" id="CHEBI:16526"/>
        <dbReference type="ChEBI" id="CHEBI:57287"/>
        <dbReference type="ChEBI" id="CHEBI:57292"/>
        <dbReference type="ChEBI" id="CHEBI:57305"/>
        <dbReference type="ChEBI" id="CHEBI:356416"/>
        <dbReference type="EC" id="2.3.1.37"/>
    </reaction>
</comment>
<evidence type="ECO:0000256" key="2">
    <source>
        <dbReference type="ARBA" id="ARBA00003076"/>
    </source>
</evidence>
<dbReference type="InterPro" id="IPR010961">
    <property type="entry name" value="4pyrrol_synth_NH2levulA_synth"/>
</dbReference>
<dbReference type="CDD" id="cd06454">
    <property type="entry name" value="KBL_like"/>
    <property type="match status" value="1"/>
</dbReference>
<dbReference type="PANTHER" id="PTHR13693:SF102">
    <property type="entry name" value="2-AMINO-3-KETOBUTYRATE COENZYME A LIGASE, MITOCHONDRIAL"/>
    <property type="match status" value="1"/>
</dbReference>
<evidence type="ECO:0000256" key="12">
    <source>
        <dbReference type="ARBA" id="ARBA00031945"/>
    </source>
</evidence>
<comment type="similarity">
    <text evidence="4">Belongs to the class-II pyridoxal-phosphate-dependent aminotransferase family.</text>
</comment>
<evidence type="ECO:0000256" key="7">
    <source>
        <dbReference type="ARBA" id="ARBA00022679"/>
    </source>
</evidence>
<evidence type="ECO:0000256" key="1">
    <source>
        <dbReference type="ARBA" id="ARBA00001933"/>
    </source>
</evidence>
<evidence type="ECO:0000256" key="13">
    <source>
        <dbReference type="ARBA" id="ARBA00032773"/>
    </source>
</evidence>
<dbReference type="InterPro" id="IPR004839">
    <property type="entry name" value="Aminotransferase_I/II_large"/>
</dbReference>
<dbReference type="OrthoDB" id="10263824at2759"/>
<dbReference type="FunFam" id="3.40.640.10:FF:000006">
    <property type="entry name" value="5-aminolevulinate synthase, mitochondrial"/>
    <property type="match status" value="1"/>
</dbReference>
<dbReference type="GO" id="GO:0006783">
    <property type="term" value="P:heme biosynthetic process"/>
    <property type="evidence" value="ECO:0007669"/>
    <property type="project" value="UniProtKB-KW"/>
</dbReference>
<dbReference type="EMBL" id="BPQB01000001">
    <property type="protein sequence ID" value="GJE84911.1"/>
    <property type="molecule type" value="Genomic_DNA"/>
</dbReference>